<evidence type="ECO:0000313" key="2">
    <source>
        <dbReference type="Proteomes" id="UP000634672"/>
    </source>
</evidence>
<accession>A0ABR7H490</accession>
<gene>
    <name evidence="1" type="ORF">H8S75_08705</name>
</gene>
<comment type="caution">
    <text evidence="1">The sequence shown here is derived from an EMBL/GenBank/DDBJ whole genome shotgun (WGS) entry which is preliminary data.</text>
</comment>
<reference evidence="1 2" key="1">
    <citation type="submission" date="2020-08" db="EMBL/GenBank/DDBJ databases">
        <title>Genome public.</title>
        <authorList>
            <person name="Liu C."/>
            <person name="Sun Q."/>
        </authorList>
    </citation>
    <scope>NUCLEOTIDE SEQUENCE [LARGE SCALE GENOMIC DNA]</scope>
    <source>
        <strain evidence="1 2">NSJ-66</strain>
    </source>
</reference>
<dbReference type="RefSeq" id="WP_187020812.1">
    <property type="nucleotide sequence ID" value="NZ_JACOPB010000003.1"/>
</dbReference>
<sequence length="56" mass="6304">MQNDKAAGSRTIKSVCFRPLYPAGFSYTGQVLFPLIHVLDQAVCVFRLMGYEFDAM</sequence>
<organism evidence="1 2">
    <name type="scientific">Hungatella hominis</name>
    <dbReference type="NCBI Taxonomy" id="2763050"/>
    <lineage>
        <taxon>Bacteria</taxon>
        <taxon>Bacillati</taxon>
        <taxon>Bacillota</taxon>
        <taxon>Clostridia</taxon>
        <taxon>Lachnospirales</taxon>
        <taxon>Lachnospiraceae</taxon>
        <taxon>Hungatella</taxon>
    </lineage>
</organism>
<name>A0ABR7H490_9FIRM</name>
<proteinExistence type="predicted"/>
<evidence type="ECO:0000313" key="1">
    <source>
        <dbReference type="EMBL" id="MBC5708029.1"/>
    </source>
</evidence>
<protein>
    <submittedName>
        <fullName evidence="1">Uncharacterized protein</fullName>
    </submittedName>
</protein>
<keyword evidence="2" id="KW-1185">Reference proteome</keyword>
<dbReference type="EMBL" id="JACOPB010000003">
    <property type="protein sequence ID" value="MBC5708029.1"/>
    <property type="molecule type" value="Genomic_DNA"/>
</dbReference>
<dbReference type="Proteomes" id="UP000634672">
    <property type="component" value="Unassembled WGS sequence"/>
</dbReference>